<evidence type="ECO:0000256" key="1">
    <source>
        <dbReference type="SAM" id="Phobius"/>
    </source>
</evidence>
<evidence type="ECO:0000313" key="3">
    <source>
        <dbReference type="Proteomes" id="UP000078292"/>
    </source>
</evidence>
<gene>
    <name evidence="2" type="ORF">A6F49_07360</name>
</gene>
<name>A0A1B7M115_9MICC</name>
<dbReference type="RefSeq" id="WP_043057235.1">
    <property type="nucleotide sequence ID" value="NZ_LXEY01000014.1"/>
</dbReference>
<evidence type="ECO:0000313" key="2">
    <source>
        <dbReference type="EMBL" id="OAV62106.1"/>
    </source>
</evidence>
<keyword evidence="1" id="KW-0812">Transmembrane</keyword>
<dbReference type="Proteomes" id="UP000078292">
    <property type="component" value="Unassembled WGS sequence"/>
</dbReference>
<dbReference type="OrthoDB" id="4350291at2"/>
<dbReference type="STRING" id="1837282.A6F49_07360"/>
<protein>
    <submittedName>
        <fullName evidence="2">Uncharacterized protein</fullName>
    </submittedName>
</protein>
<dbReference type="AlphaFoldDB" id="A0A1B7M115"/>
<proteinExistence type="predicted"/>
<feature type="transmembrane region" description="Helical" evidence="1">
    <location>
        <begin position="331"/>
        <end position="352"/>
    </location>
</feature>
<keyword evidence="1" id="KW-0472">Membrane</keyword>
<feature type="transmembrane region" description="Helical" evidence="1">
    <location>
        <begin position="53"/>
        <end position="75"/>
    </location>
</feature>
<feature type="transmembrane region" description="Helical" evidence="1">
    <location>
        <begin position="395"/>
        <end position="412"/>
    </location>
</feature>
<reference evidence="2 3" key="1">
    <citation type="submission" date="2016-04" db="EMBL/GenBank/DDBJ databases">
        <title>First whole genome shotgun sequence of the bacterium Enteractinococcus sp. strain UASWS1574.</title>
        <authorList>
            <person name="Crovadore J."/>
            <person name="Chablais R."/>
            <person name="Lefort F."/>
        </authorList>
    </citation>
    <scope>NUCLEOTIDE SEQUENCE [LARGE SCALE GENOMIC DNA]</scope>
    <source>
        <strain evidence="2 3">UASWS1574</strain>
    </source>
</reference>
<sequence length="454" mass="48801">MSTSNDQRLREVIEQLQAENAHLRARVESDPSTPPPDDVDAAHWKRDSWGWTLLSTILIIIGALLAPMALVSAWAERQLTDTDYFVETFAPLADDPAVQAYIADQVTAVVNENLDASELTTELFDGIAELDLRPQAESALLALKGPAAQAIESLVTSTVERLVGSQQFSDIFERVVRRGHVQMIATMQGDPNAVINIESDGTIGIELGPIVAEVKTALIDRGIGIAERIPEVDRTIVIASSEAAPTAQTVYALTTVLGVWLPWVALVSLTAGVVVARRRMRALIWAAIAVALTALLLLALIAIGRPLTVSALSMMPADTANALYETTVETINQTTIALVVLAVVVAIVAWLTGPFRVPRRLRAAGASAATAIRSMGEEHHLTTGSVGEWLYRMRVPLYVLIALGGATIILVFRPLTLGVILSTAVIALLLIVILQVLQRPPVIEDRGLAEKELS</sequence>
<dbReference type="EMBL" id="LXEY01000014">
    <property type="protein sequence ID" value="OAV62106.1"/>
    <property type="molecule type" value="Genomic_DNA"/>
</dbReference>
<comment type="caution">
    <text evidence="2">The sequence shown here is derived from an EMBL/GenBank/DDBJ whole genome shotgun (WGS) entry which is preliminary data.</text>
</comment>
<keyword evidence="3" id="KW-1185">Reference proteome</keyword>
<feature type="transmembrane region" description="Helical" evidence="1">
    <location>
        <begin position="282"/>
        <end position="304"/>
    </location>
</feature>
<feature type="transmembrane region" description="Helical" evidence="1">
    <location>
        <begin position="250"/>
        <end position="275"/>
    </location>
</feature>
<organism evidence="2 3">
    <name type="scientific">Enteractinococcus helveticum</name>
    <dbReference type="NCBI Taxonomy" id="1837282"/>
    <lineage>
        <taxon>Bacteria</taxon>
        <taxon>Bacillati</taxon>
        <taxon>Actinomycetota</taxon>
        <taxon>Actinomycetes</taxon>
        <taxon>Micrococcales</taxon>
        <taxon>Micrococcaceae</taxon>
    </lineage>
</organism>
<feature type="transmembrane region" description="Helical" evidence="1">
    <location>
        <begin position="418"/>
        <end position="437"/>
    </location>
</feature>
<keyword evidence="1" id="KW-1133">Transmembrane helix</keyword>
<accession>A0A1B7M115</accession>